<dbReference type="AlphaFoldDB" id="A0A7S7NKM4"/>
<dbReference type="KEGG" id="pfer:IRI77_21430"/>
<reference evidence="1 2" key="1">
    <citation type="submission" date="2020-10" db="EMBL/GenBank/DDBJ databases">
        <title>Complete genome sequence of Paludibaculum fermentans P105T, a facultatively anaerobic acidobacterium capable of dissimilatory Fe(III) reduction.</title>
        <authorList>
            <person name="Dedysh S.N."/>
            <person name="Beletsky A.V."/>
            <person name="Kulichevskaya I.S."/>
            <person name="Mardanov A.V."/>
            <person name="Ravin N.V."/>
        </authorList>
    </citation>
    <scope>NUCLEOTIDE SEQUENCE [LARGE SCALE GENOMIC DNA]</scope>
    <source>
        <strain evidence="1 2">P105</strain>
    </source>
</reference>
<sequence length="458" mass="49222">MKNRFGIDWSKVQGTNFWRRPAIDRRVFFQHAGAAVAGSFFLPGRALETIAKGQSTPIGTAKNVIFVMMSGGPSHTDTFDLKEGDWTLPAMEPTSYGDIRWPRGLFPTLAGQMDSIALVRSAKAWALVHGIMQTWVQIGRNPLSGLSKIAPHIGSVVARELGDPTAIMPAFVSLNTGSGPGQGYLEPTTAPFYVSPGGNGLGNTTSPIGATGFDRRYGLLLELDAETRAEAAIGSAVKEMEQFNLTARSLMYNTAVDNVFKFDATERARYGTTGLGNACITARNLLRGKLGARFIQITTGGWDMHTGIYTGTGLNPTNAASTGRTFDLALGTLIADLKSDGLLDETLILCMGEFGRTVGAPNSGAGRDHFMTQAVMMAGAKIKGGRVIGKTDAQGNGLVEPGWSLQREIRPEDLEATLYSALGIDWTKVYHDDPLNRGFSLVPTNQSEQYAPVHELWS</sequence>
<dbReference type="EMBL" id="CP063849">
    <property type="protein sequence ID" value="QOY85385.1"/>
    <property type="molecule type" value="Genomic_DNA"/>
</dbReference>
<evidence type="ECO:0000313" key="1">
    <source>
        <dbReference type="EMBL" id="QOY85385.1"/>
    </source>
</evidence>
<accession>A0A7S7NKM4</accession>
<name>A0A7S7NKM4_PALFE</name>
<dbReference type="InterPro" id="IPR017850">
    <property type="entry name" value="Alkaline_phosphatase_core_sf"/>
</dbReference>
<dbReference type="PANTHER" id="PTHR43737:SF1">
    <property type="entry name" value="DUF1501 DOMAIN-CONTAINING PROTEIN"/>
    <property type="match status" value="1"/>
</dbReference>
<dbReference type="SUPFAM" id="SSF53649">
    <property type="entry name" value="Alkaline phosphatase-like"/>
    <property type="match status" value="1"/>
</dbReference>
<keyword evidence="2" id="KW-1185">Reference proteome</keyword>
<gene>
    <name evidence="1" type="ORF">IRI77_21430</name>
</gene>
<dbReference type="PANTHER" id="PTHR43737">
    <property type="entry name" value="BLL7424 PROTEIN"/>
    <property type="match status" value="1"/>
</dbReference>
<dbReference type="Pfam" id="PF07394">
    <property type="entry name" value="DUF1501"/>
    <property type="match status" value="1"/>
</dbReference>
<proteinExistence type="predicted"/>
<evidence type="ECO:0000313" key="2">
    <source>
        <dbReference type="Proteomes" id="UP000593892"/>
    </source>
</evidence>
<dbReference type="InterPro" id="IPR010869">
    <property type="entry name" value="DUF1501"/>
</dbReference>
<protein>
    <submittedName>
        <fullName evidence="1">DUF1501 domain-containing protein</fullName>
    </submittedName>
</protein>
<dbReference type="RefSeq" id="WP_194447055.1">
    <property type="nucleotide sequence ID" value="NZ_CP063849.1"/>
</dbReference>
<dbReference type="Proteomes" id="UP000593892">
    <property type="component" value="Chromosome"/>
</dbReference>
<organism evidence="1 2">
    <name type="scientific">Paludibaculum fermentans</name>
    <dbReference type="NCBI Taxonomy" id="1473598"/>
    <lineage>
        <taxon>Bacteria</taxon>
        <taxon>Pseudomonadati</taxon>
        <taxon>Acidobacteriota</taxon>
        <taxon>Terriglobia</taxon>
        <taxon>Bryobacterales</taxon>
        <taxon>Bryobacteraceae</taxon>
        <taxon>Paludibaculum</taxon>
    </lineage>
</organism>